<dbReference type="Proteomes" id="UP000648075">
    <property type="component" value="Unassembled WGS sequence"/>
</dbReference>
<organism evidence="2 3">
    <name type="scientific">Novosphingobium colocasiae</name>
    <dbReference type="NCBI Taxonomy" id="1256513"/>
    <lineage>
        <taxon>Bacteria</taxon>
        <taxon>Pseudomonadati</taxon>
        <taxon>Pseudomonadota</taxon>
        <taxon>Alphaproteobacteria</taxon>
        <taxon>Sphingomonadales</taxon>
        <taxon>Sphingomonadaceae</taxon>
        <taxon>Novosphingobium</taxon>
    </lineage>
</organism>
<reference evidence="2" key="2">
    <citation type="submission" date="2020-09" db="EMBL/GenBank/DDBJ databases">
        <authorList>
            <person name="Sun Q."/>
            <person name="Kim S."/>
        </authorList>
    </citation>
    <scope>NUCLEOTIDE SEQUENCE</scope>
    <source>
        <strain evidence="2">KCTC 32255</strain>
    </source>
</reference>
<dbReference type="PANTHER" id="PTHR43792">
    <property type="entry name" value="GNAT FAMILY, PUTATIVE (AFU_ORTHOLOGUE AFUA_3G00765)-RELATED-RELATED"/>
    <property type="match status" value="1"/>
</dbReference>
<gene>
    <name evidence="2" type="ORF">GCM10011614_28640</name>
</gene>
<comment type="caution">
    <text evidence="2">The sequence shown here is derived from an EMBL/GenBank/DDBJ whole genome shotgun (WGS) entry which is preliminary data.</text>
</comment>
<proteinExistence type="predicted"/>
<dbReference type="Pfam" id="PF13302">
    <property type="entry name" value="Acetyltransf_3"/>
    <property type="match status" value="1"/>
</dbReference>
<dbReference type="InterPro" id="IPR051531">
    <property type="entry name" value="N-acetyltransferase"/>
</dbReference>
<dbReference type="SUPFAM" id="SSF55729">
    <property type="entry name" value="Acyl-CoA N-acyltransferases (Nat)"/>
    <property type="match status" value="1"/>
</dbReference>
<dbReference type="InterPro" id="IPR016181">
    <property type="entry name" value="Acyl_CoA_acyltransferase"/>
</dbReference>
<protein>
    <recommendedName>
        <fullName evidence="1">N-acetyltransferase domain-containing protein</fullName>
    </recommendedName>
</protein>
<dbReference type="EMBL" id="BMZA01000013">
    <property type="protein sequence ID" value="GGZ11933.1"/>
    <property type="molecule type" value="Genomic_DNA"/>
</dbReference>
<evidence type="ECO:0000313" key="3">
    <source>
        <dbReference type="Proteomes" id="UP000648075"/>
    </source>
</evidence>
<dbReference type="GO" id="GO:0016747">
    <property type="term" value="F:acyltransferase activity, transferring groups other than amino-acyl groups"/>
    <property type="evidence" value="ECO:0007669"/>
    <property type="project" value="InterPro"/>
</dbReference>
<sequence length="193" mass="20818">MFIRSERLFLRPAWPEDAEDLHAALQDRQVVRNLARVPWPFEMEHARAYAGRPAEQGLPQFLITLPGAGGARLIGGAGFTREGAGVEVGLWIARGHAGQEFGTEAGRAILRIAAALGHRDLRAVPFIDNPASGRVLEKLGFHRTGRIFERYSQSRKMAFPAREYAIELAGAAQGPGGPRAALAADRDGGLCAA</sequence>
<name>A0A918UI49_9SPHN</name>
<dbReference type="RefSeq" id="WP_189621971.1">
    <property type="nucleotide sequence ID" value="NZ_BMZA01000013.1"/>
</dbReference>
<accession>A0A918UI49</accession>
<dbReference type="InterPro" id="IPR000182">
    <property type="entry name" value="GNAT_dom"/>
</dbReference>
<keyword evidence="3" id="KW-1185">Reference proteome</keyword>
<dbReference type="AlphaFoldDB" id="A0A918UI49"/>
<reference evidence="2" key="1">
    <citation type="journal article" date="2014" name="Int. J. Syst. Evol. Microbiol.">
        <title>Complete genome sequence of Corynebacterium casei LMG S-19264T (=DSM 44701T), isolated from a smear-ripened cheese.</title>
        <authorList>
            <consortium name="US DOE Joint Genome Institute (JGI-PGF)"/>
            <person name="Walter F."/>
            <person name="Albersmeier A."/>
            <person name="Kalinowski J."/>
            <person name="Ruckert C."/>
        </authorList>
    </citation>
    <scope>NUCLEOTIDE SEQUENCE</scope>
    <source>
        <strain evidence="2">KCTC 32255</strain>
    </source>
</reference>
<dbReference type="PROSITE" id="PS51186">
    <property type="entry name" value="GNAT"/>
    <property type="match status" value="1"/>
</dbReference>
<evidence type="ECO:0000313" key="2">
    <source>
        <dbReference type="EMBL" id="GGZ11933.1"/>
    </source>
</evidence>
<evidence type="ECO:0000259" key="1">
    <source>
        <dbReference type="PROSITE" id="PS51186"/>
    </source>
</evidence>
<feature type="domain" description="N-acetyltransferase" evidence="1">
    <location>
        <begin position="8"/>
        <end position="162"/>
    </location>
</feature>
<dbReference type="Gene3D" id="3.40.630.30">
    <property type="match status" value="1"/>
</dbReference>